<dbReference type="PANTHER" id="PTHR43776">
    <property type="entry name" value="TRANSPORT ATP-BINDING PROTEIN"/>
    <property type="match status" value="1"/>
</dbReference>
<keyword evidence="4" id="KW-0547">Nucleotide-binding</keyword>
<dbReference type="EMBL" id="VIWP01000016">
    <property type="protein sequence ID" value="TWF44019.1"/>
    <property type="molecule type" value="Genomic_DNA"/>
</dbReference>
<dbReference type="PROSITE" id="PS50893">
    <property type="entry name" value="ABC_TRANSPORTER_2"/>
    <property type="match status" value="2"/>
</dbReference>
<dbReference type="InterPro" id="IPR050319">
    <property type="entry name" value="ABC_transp_ATP-bind"/>
</dbReference>
<dbReference type="GO" id="GO:0005886">
    <property type="term" value="C:plasma membrane"/>
    <property type="evidence" value="ECO:0007669"/>
    <property type="project" value="UniProtKB-SubCell"/>
</dbReference>
<dbReference type="PROSITE" id="PS00211">
    <property type="entry name" value="ABC_TRANSPORTER_1"/>
    <property type="match status" value="2"/>
</dbReference>
<dbReference type="GO" id="GO:0005524">
    <property type="term" value="F:ATP binding"/>
    <property type="evidence" value="ECO:0007669"/>
    <property type="project" value="UniProtKB-KW"/>
</dbReference>
<dbReference type="SMART" id="SM00382">
    <property type="entry name" value="AAA"/>
    <property type="match status" value="2"/>
</dbReference>
<dbReference type="GO" id="GO:0055085">
    <property type="term" value="P:transmembrane transport"/>
    <property type="evidence" value="ECO:0007669"/>
    <property type="project" value="UniProtKB-ARBA"/>
</dbReference>
<comment type="similarity">
    <text evidence="2">Belongs to the ABC transporter superfamily.</text>
</comment>
<dbReference type="Proteomes" id="UP000320653">
    <property type="component" value="Unassembled WGS sequence"/>
</dbReference>
<evidence type="ECO:0000256" key="5">
    <source>
        <dbReference type="ARBA" id="ARBA00022840"/>
    </source>
</evidence>
<evidence type="ECO:0000313" key="8">
    <source>
        <dbReference type="EMBL" id="TWF44019.1"/>
    </source>
</evidence>
<dbReference type="AlphaFoldDB" id="A0A561Q0Z9"/>
<evidence type="ECO:0000256" key="6">
    <source>
        <dbReference type="SAM" id="MobiDB-lite"/>
    </source>
</evidence>
<dbReference type="RefSeq" id="WP_186458489.1">
    <property type="nucleotide sequence ID" value="NZ_VIWP01000016.1"/>
</dbReference>
<organism evidence="8 9">
    <name type="scientific">Neorhizobium alkalisoli</name>
    <dbReference type="NCBI Taxonomy" id="528178"/>
    <lineage>
        <taxon>Bacteria</taxon>
        <taxon>Pseudomonadati</taxon>
        <taxon>Pseudomonadota</taxon>
        <taxon>Alphaproteobacteria</taxon>
        <taxon>Hyphomicrobiales</taxon>
        <taxon>Rhizobiaceae</taxon>
        <taxon>Rhizobium/Agrobacterium group</taxon>
        <taxon>Neorhizobium</taxon>
    </lineage>
</organism>
<keyword evidence="9" id="KW-1185">Reference proteome</keyword>
<proteinExistence type="inferred from homology"/>
<evidence type="ECO:0000256" key="3">
    <source>
        <dbReference type="ARBA" id="ARBA00022448"/>
    </source>
</evidence>
<accession>A0A561Q0Z9</accession>
<dbReference type="SUPFAM" id="SSF52540">
    <property type="entry name" value="P-loop containing nucleoside triphosphate hydrolases"/>
    <property type="match status" value="2"/>
</dbReference>
<sequence length="537" mass="58160">MIHPLLTVQGMDIAFTERVCADIGFELHRGEWLGLVGESGSGKSLTCRGLIGLLPEGAQVTGQMTYGDRVFDLSNPQAPARLRGVEIAMIFQDPMSALDPLMTVEGHLKLRGRADGADLLRQVGLPDGENLLKSFPHQLSGGQCQRVALACALARHPKILIADEPTTALDVTVQAGILRKLRQLTDKQGMSVLFVTHDLGVVSEHCDRVMVMNAGRIVERGTAQDVLRAPKAGYTQNLLRAIPTPATRGRRLMSATPSEGEMSAASLRQPAEVALSLKHIRVTYQRPNGQRVNAVDGVSLSLRSGEILGLVGESGSGKSTVAKTAVGLVHADGGSVELAGRPVDWHRPQAEWRRAVQYIFQDPLGAMDPLSRILDQVRTPLDIHDIGQRRDRAVMAGKRLAEARLDPALHRKKPRMLSGGQRQRATIARALALSPKVLICDESVSALDVSVRAHILDLLMDLRAQTGVAILFISHDLSVIHHLCDRVAVMRGGRIVEEGDTAEVFATPQHDYTRALLAAIPKMPERDIGTLLQGESA</sequence>
<evidence type="ECO:0000256" key="2">
    <source>
        <dbReference type="ARBA" id="ARBA00005417"/>
    </source>
</evidence>
<dbReference type="InterPro" id="IPR017871">
    <property type="entry name" value="ABC_transporter-like_CS"/>
</dbReference>
<evidence type="ECO:0000256" key="1">
    <source>
        <dbReference type="ARBA" id="ARBA00004417"/>
    </source>
</evidence>
<dbReference type="PANTHER" id="PTHR43776:SF7">
    <property type="entry name" value="D,D-DIPEPTIDE TRANSPORT ATP-BINDING PROTEIN DDPF-RELATED"/>
    <property type="match status" value="1"/>
</dbReference>
<comment type="caution">
    <text evidence="8">The sequence shown here is derived from an EMBL/GenBank/DDBJ whole genome shotgun (WGS) entry which is preliminary data.</text>
</comment>
<comment type="subcellular location">
    <subcellularLocation>
        <location evidence="1">Cell inner membrane</location>
        <topology evidence="1">Peripheral membrane protein</topology>
    </subcellularLocation>
</comment>
<feature type="region of interest" description="Disordered" evidence="6">
    <location>
        <begin position="246"/>
        <end position="265"/>
    </location>
</feature>
<evidence type="ECO:0000259" key="7">
    <source>
        <dbReference type="PROSITE" id="PS50893"/>
    </source>
</evidence>
<dbReference type="InterPro" id="IPR003439">
    <property type="entry name" value="ABC_transporter-like_ATP-bd"/>
</dbReference>
<dbReference type="CDD" id="cd03257">
    <property type="entry name" value="ABC_NikE_OppD_transporters"/>
    <property type="match status" value="2"/>
</dbReference>
<dbReference type="Gene3D" id="3.40.50.300">
    <property type="entry name" value="P-loop containing nucleotide triphosphate hydrolases"/>
    <property type="match status" value="2"/>
</dbReference>
<evidence type="ECO:0000313" key="9">
    <source>
        <dbReference type="Proteomes" id="UP000320653"/>
    </source>
</evidence>
<protein>
    <submittedName>
        <fullName evidence="8">Peptide/nickel transport system ATP-binding protein</fullName>
    </submittedName>
</protein>
<dbReference type="InterPro" id="IPR013563">
    <property type="entry name" value="Oligopep_ABC_C"/>
</dbReference>
<evidence type="ECO:0000256" key="4">
    <source>
        <dbReference type="ARBA" id="ARBA00022741"/>
    </source>
</evidence>
<dbReference type="GO" id="GO:0015833">
    <property type="term" value="P:peptide transport"/>
    <property type="evidence" value="ECO:0007669"/>
    <property type="project" value="InterPro"/>
</dbReference>
<dbReference type="InterPro" id="IPR003593">
    <property type="entry name" value="AAA+_ATPase"/>
</dbReference>
<gene>
    <name evidence="8" type="ORF">FHW37_11623</name>
</gene>
<feature type="domain" description="ABC transporter" evidence="7">
    <location>
        <begin position="277"/>
        <end position="517"/>
    </location>
</feature>
<feature type="domain" description="ABC transporter" evidence="7">
    <location>
        <begin position="8"/>
        <end position="239"/>
    </location>
</feature>
<dbReference type="InterPro" id="IPR027417">
    <property type="entry name" value="P-loop_NTPase"/>
</dbReference>
<keyword evidence="5 8" id="KW-0067">ATP-binding</keyword>
<name>A0A561Q0Z9_9HYPH</name>
<dbReference type="GO" id="GO:0016887">
    <property type="term" value="F:ATP hydrolysis activity"/>
    <property type="evidence" value="ECO:0007669"/>
    <property type="project" value="InterPro"/>
</dbReference>
<dbReference type="Pfam" id="PF00005">
    <property type="entry name" value="ABC_tran"/>
    <property type="match status" value="2"/>
</dbReference>
<keyword evidence="3" id="KW-0813">Transport</keyword>
<reference evidence="8 9" key="1">
    <citation type="submission" date="2019-06" db="EMBL/GenBank/DDBJ databases">
        <title>Sorghum-associated microbial communities from plants grown in Nebraska, USA.</title>
        <authorList>
            <person name="Schachtman D."/>
        </authorList>
    </citation>
    <scope>NUCLEOTIDE SEQUENCE [LARGE SCALE GENOMIC DNA]</scope>
    <source>
        <strain evidence="8 9">1225</strain>
    </source>
</reference>
<dbReference type="Pfam" id="PF08352">
    <property type="entry name" value="oligo_HPY"/>
    <property type="match status" value="2"/>
</dbReference>